<dbReference type="AlphaFoldDB" id="A0A1X0Y9V0"/>
<dbReference type="RefSeq" id="WP_084949514.1">
    <property type="nucleotide sequence ID" value="NZ_MZZM01000014.1"/>
</dbReference>
<dbReference type="InterPro" id="IPR036188">
    <property type="entry name" value="FAD/NAD-bd_sf"/>
</dbReference>
<dbReference type="Gene3D" id="3.90.660.10">
    <property type="match status" value="1"/>
</dbReference>
<evidence type="ECO:0000313" key="3">
    <source>
        <dbReference type="Proteomes" id="UP000193040"/>
    </source>
</evidence>
<dbReference type="PRINTS" id="PR00420">
    <property type="entry name" value="RNGMNOXGNASE"/>
</dbReference>
<dbReference type="STRING" id="1784.VC42_21075"/>
<dbReference type="PROSITE" id="PS51318">
    <property type="entry name" value="TAT"/>
    <property type="match status" value="1"/>
</dbReference>
<dbReference type="InterPro" id="IPR006311">
    <property type="entry name" value="TAT_signal"/>
</dbReference>
<gene>
    <name evidence="2" type="ORF">B5M45_09055</name>
</gene>
<dbReference type="InterPro" id="IPR002937">
    <property type="entry name" value="Amino_oxidase"/>
</dbReference>
<comment type="caution">
    <text evidence="2">The sequence shown here is derived from an EMBL/GenBank/DDBJ whole genome shotgun (WGS) entry which is preliminary data.</text>
</comment>
<accession>A0A1X0Y9V0</accession>
<keyword evidence="3" id="KW-1185">Reference proteome</keyword>
<dbReference type="Gene3D" id="3.50.50.60">
    <property type="entry name" value="FAD/NAD(P)-binding domain"/>
    <property type="match status" value="1"/>
</dbReference>
<dbReference type="EMBL" id="MZZM01000014">
    <property type="protein sequence ID" value="ORJ61863.1"/>
    <property type="molecule type" value="Genomic_DNA"/>
</dbReference>
<name>A0A1X0Y9V0_MYCSI</name>
<evidence type="ECO:0000313" key="2">
    <source>
        <dbReference type="EMBL" id="ORJ61863.1"/>
    </source>
</evidence>
<organism evidence="2 3">
    <name type="scientific">Mycobacterium simiae</name>
    <name type="common">Mycobacterium habana</name>
    <dbReference type="NCBI Taxonomy" id="1784"/>
    <lineage>
        <taxon>Bacteria</taxon>
        <taxon>Bacillati</taxon>
        <taxon>Actinomycetota</taxon>
        <taxon>Actinomycetes</taxon>
        <taxon>Mycobacteriales</taxon>
        <taxon>Mycobacteriaceae</taxon>
        <taxon>Mycobacterium</taxon>
        <taxon>Mycobacterium simiae complex</taxon>
    </lineage>
</organism>
<dbReference type="PANTHER" id="PTHR10742">
    <property type="entry name" value="FLAVIN MONOAMINE OXIDASE"/>
    <property type="match status" value="1"/>
</dbReference>
<dbReference type="SUPFAM" id="SSF54373">
    <property type="entry name" value="FAD-linked reductases, C-terminal domain"/>
    <property type="match status" value="1"/>
</dbReference>
<dbReference type="Pfam" id="PF01593">
    <property type="entry name" value="Amino_oxidase"/>
    <property type="match status" value="1"/>
</dbReference>
<dbReference type="Proteomes" id="UP000193040">
    <property type="component" value="Unassembled WGS sequence"/>
</dbReference>
<evidence type="ECO:0000259" key="1">
    <source>
        <dbReference type="Pfam" id="PF01593"/>
    </source>
</evidence>
<dbReference type="GO" id="GO:0016491">
    <property type="term" value="F:oxidoreductase activity"/>
    <property type="evidence" value="ECO:0007669"/>
    <property type="project" value="InterPro"/>
</dbReference>
<dbReference type="PANTHER" id="PTHR10742:SF410">
    <property type="entry name" value="LYSINE-SPECIFIC HISTONE DEMETHYLASE 2"/>
    <property type="match status" value="1"/>
</dbReference>
<dbReference type="InterPro" id="IPR050281">
    <property type="entry name" value="Flavin_monoamine_oxidase"/>
</dbReference>
<proteinExistence type="predicted"/>
<sequence length="460" mass="48497">MSPITRRAVLTATMSVATEGLVAACTPGGHRASAPAPPQTKPDTKSILVVGAGMAGLAAARALVDAGWPVRVLEARDRIGGRVYTVRDWGAPIEMGASWIHGTASDPLLELARKARAQVIPTDYYGWAKLAVDRSLPPVDYDPDAWRAFVERACGRVESGSLAAAIDAAAARAELSAPERAELAFYVATEIEDEFAAGADQLSANTFDAGEYAGGDQAVITNGYDALPSVLADGLQVAFNTPVTAINRGDDRVVVHAANQSFEGPAAIVTVPLGVLKAGSIAFDPPLPEGHARAVNALGFGVLSKTFFRFDRRMWKTDNAFYLFMGSEPGAWAQWFTLSNAAGPIVVAFNAGERGRAVESSSPADVTARALPVARQLFGDDVTPIAVRTSGWAADPYARGSYSFHAPGSGLDDRRRLQEPVSDRLYLAGEAVGVDNPSTVVGAVLSGRNAARQLMHRLRA</sequence>
<feature type="domain" description="Amine oxidase" evidence="1">
    <location>
        <begin position="54"/>
        <end position="454"/>
    </location>
</feature>
<reference evidence="2 3" key="1">
    <citation type="submission" date="2017-03" db="EMBL/GenBank/DDBJ databases">
        <title>Genomic insights into Mycobacterium simiae human colonization.</title>
        <authorList>
            <person name="Steffani J.L."/>
            <person name="Brunck M.E."/>
            <person name="Cruz E."/>
            <person name="Montiel R."/>
            <person name="Barona F."/>
        </authorList>
    </citation>
    <scope>NUCLEOTIDE SEQUENCE [LARGE SCALE GENOMIC DNA]</scope>
    <source>
        <strain evidence="2 3">MsiGto</strain>
    </source>
</reference>
<dbReference type="SUPFAM" id="SSF51905">
    <property type="entry name" value="FAD/NAD(P)-binding domain"/>
    <property type="match status" value="1"/>
</dbReference>
<protein>
    <submittedName>
        <fullName evidence="2">Monoamine oxidase</fullName>
    </submittedName>
</protein>